<organism evidence="1 2">
    <name type="scientific">Racocetra persica</name>
    <dbReference type="NCBI Taxonomy" id="160502"/>
    <lineage>
        <taxon>Eukaryota</taxon>
        <taxon>Fungi</taxon>
        <taxon>Fungi incertae sedis</taxon>
        <taxon>Mucoromycota</taxon>
        <taxon>Glomeromycotina</taxon>
        <taxon>Glomeromycetes</taxon>
        <taxon>Diversisporales</taxon>
        <taxon>Gigasporaceae</taxon>
        <taxon>Racocetra</taxon>
    </lineage>
</organism>
<evidence type="ECO:0000313" key="2">
    <source>
        <dbReference type="Proteomes" id="UP000789920"/>
    </source>
</evidence>
<protein>
    <submittedName>
        <fullName evidence="1">12742_t:CDS:1</fullName>
    </submittedName>
</protein>
<sequence length="286" mass="32096">NEIEMILFVPANSDERDSETQAVFEKDSFYSVGGKIVPGFYEGNKRPKMTVSISTCVTINKVANSNKCPLKISMVGIPQESPRVIANDENAIFNMLINDYAGQEYNFVVKVVFLHLNSRLSHLKTTIRPQESFVFVVGQLEVIDNDFYIYAKDINFINIHLLSKQKVSDNSSTRNSSEVINTTRSKLLSTHRNLVGNTKATSEVETSLIASNEPSDKSESSLLLSKNVFSSNYSESEYFDESADLNGDLHLDEYVKVDGSIQSDGTEEVQTKKRRRKNPGRSGKKR</sequence>
<gene>
    <name evidence="1" type="ORF">RPERSI_LOCUS7043</name>
</gene>
<accession>A0ACA9N3M6</accession>
<reference evidence="1" key="1">
    <citation type="submission" date="2021-06" db="EMBL/GenBank/DDBJ databases">
        <authorList>
            <person name="Kallberg Y."/>
            <person name="Tangrot J."/>
            <person name="Rosling A."/>
        </authorList>
    </citation>
    <scope>NUCLEOTIDE SEQUENCE</scope>
    <source>
        <strain evidence="1">MA461A</strain>
    </source>
</reference>
<evidence type="ECO:0000313" key="1">
    <source>
        <dbReference type="EMBL" id="CAG8629475.1"/>
    </source>
</evidence>
<proteinExistence type="predicted"/>
<dbReference type="Proteomes" id="UP000789920">
    <property type="component" value="Unassembled WGS sequence"/>
</dbReference>
<dbReference type="EMBL" id="CAJVQC010011637">
    <property type="protein sequence ID" value="CAG8629475.1"/>
    <property type="molecule type" value="Genomic_DNA"/>
</dbReference>
<keyword evidence="2" id="KW-1185">Reference proteome</keyword>
<comment type="caution">
    <text evidence="1">The sequence shown here is derived from an EMBL/GenBank/DDBJ whole genome shotgun (WGS) entry which is preliminary data.</text>
</comment>
<name>A0ACA9N3M6_9GLOM</name>
<feature type="non-terminal residue" evidence="1">
    <location>
        <position position="1"/>
    </location>
</feature>